<dbReference type="EMBL" id="WBMS02000032">
    <property type="protein sequence ID" value="MWA04959.1"/>
    <property type="molecule type" value="Genomic_DNA"/>
</dbReference>
<reference evidence="5" key="1">
    <citation type="submission" date="2019-12" db="EMBL/GenBank/DDBJ databases">
        <title>Actinomadura physcomitrii sp. nov., a novel actinomycete isolated from moss [Physcomitrium sphaericum (Ludw) Fuernr].</title>
        <authorList>
            <person name="Zhuang X."/>
        </authorList>
    </citation>
    <scope>NUCLEOTIDE SEQUENCE [LARGE SCALE GENOMIC DNA]</scope>
    <source>
        <strain evidence="5">LD22</strain>
    </source>
</reference>
<keyword evidence="1" id="KW-0805">Transcription regulation</keyword>
<organism evidence="5 6">
    <name type="scientific">Actinomadura physcomitrii</name>
    <dbReference type="NCBI Taxonomy" id="2650748"/>
    <lineage>
        <taxon>Bacteria</taxon>
        <taxon>Bacillati</taxon>
        <taxon>Actinomycetota</taxon>
        <taxon>Actinomycetes</taxon>
        <taxon>Streptosporangiales</taxon>
        <taxon>Thermomonosporaceae</taxon>
        <taxon>Actinomadura</taxon>
    </lineage>
</organism>
<dbReference type="PROSITE" id="PS50043">
    <property type="entry name" value="HTH_LUXR_2"/>
    <property type="match status" value="1"/>
</dbReference>
<evidence type="ECO:0000256" key="1">
    <source>
        <dbReference type="ARBA" id="ARBA00023015"/>
    </source>
</evidence>
<protein>
    <recommendedName>
        <fullName evidence="4">HTH luxR-type domain-containing protein</fullName>
    </recommendedName>
</protein>
<evidence type="ECO:0000313" key="5">
    <source>
        <dbReference type="EMBL" id="MWA04959.1"/>
    </source>
</evidence>
<dbReference type="Proteomes" id="UP000462055">
    <property type="component" value="Unassembled WGS sequence"/>
</dbReference>
<dbReference type="SUPFAM" id="SSF52172">
    <property type="entry name" value="CheY-like"/>
    <property type="match status" value="1"/>
</dbReference>
<accession>A0A6I4MQ60</accession>
<dbReference type="SUPFAM" id="SSF46894">
    <property type="entry name" value="C-terminal effector domain of the bipartite response regulators"/>
    <property type="match status" value="1"/>
</dbReference>
<gene>
    <name evidence="5" type="ORF">F8568_032260</name>
</gene>
<name>A0A6I4MQ60_9ACTN</name>
<feature type="domain" description="HTH luxR-type" evidence="4">
    <location>
        <begin position="144"/>
        <end position="209"/>
    </location>
</feature>
<dbReference type="GO" id="GO:0003677">
    <property type="term" value="F:DNA binding"/>
    <property type="evidence" value="ECO:0007669"/>
    <property type="project" value="UniProtKB-KW"/>
</dbReference>
<dbReference type="PANTHER" id="PTHR44688:SF16">
    <property type="entry name" value="DNA-BINDING TRANSCRIPTIONAL ACTIVATOR DEVR_DOSR"/>
    <property type="match status" value="1"/>
</dbReference>
<dbReference type="GO" id="GO:0006355">
    <property type="term" value="P:regulation of DNA-templated transcription"/>
    <property type="evidence" value="ECO:0007669"/>
    <property type="project" value="InterPro"/>
</dbReference>
<keyword evidence="6" id="KW-1185">Reference proteome</keyword>
<dbReference type="PRINTS" id="PR00038">
    <property type="entry name" value="HTHLUXR"/>
</dbReference>
<dbReference type="InterPro" id="IPR000792">
    <property type="entry name" value="Tscrpt_reg_LuxR_C"/>
</dbReference>
<sequence length="209" mass="22718">MDVAVVEPRELIRSGLAALLERLGEVHDLECHGDLEGLFAAPKVHCGGWRPDVCIVGSGSGADVDRRLRSGFPDSRLLYVVAGTELDDLEQAARANADGYIMLHDVTATRLVGTLQAVLAGELPMPLEVGNHLLERVRTSKAPPQRVQPYFSPREQDVIALLLEGFSNRQIAGRLGISLHSAKRHVSAVLHKVNSPSRAHFVAQMLRDG</sequence>
<dbReference type="PANTHER" id="PTHR44688">
    <property type="entry name" value="DNA-BINDING TRANSCRIPTIONAL ACTIVATOR DEVR_DOSR"/>
    <property type="match status" value="1"/>
</dbReference>
<keyword evidence="3" id="KW-0804">Transcription</keyword>
<evidence type="ECO:0000259" key="4">
    <source>
        <dbReference type="PROSITE" id="PS50043"/>
    </source>
</evidence>
<dbReference type="InterPro" id="IPR011006">
    <property type="entry name" value="CheY-like_superfamily"/>
</dbReference>
<keyword evidence="2" id="KW-0238">DNA-binding</keyword>
<dbReference type="Pfam" id="PF00196">
    <property type="entry name" value="GerE"/>
    <property type="match status" value="1"/>
</dbReference>
<proteinExistence type="predicted"/>
<dbReference type="SMART" id="SM00421">
    <property type="entry name" value="HTH_LUXR"/>
    <property type="match status" value="1"/>
</dbReference>
<dbReference type="Gene3D" id="3.40.50.2300">
    <property type="match status" value="1"/>
</dbReference>
<evidence type="ECO:0000256" key="3">
    <source>
        <dbReference type="ARBA" id="ARBA00023163"/>
    </source>
</evidence>
<dbReference type="RefSeq" id="WP_151597462.1">
    <property type="nucleotide sequence ID" value="NZ_WBMS02000032.1"/>
</dbReference>
<dbReference type="CDD" id="cd06170">
    <property type="entry name" value="LuxR_C_like"/>
    <property type="match status" value="1"/>
</dbReference>
<comment type="caution">
    <text evidence="5">The sequence shown here is derived from an EMBL/GenBank/DDBJ whole genome shotgun (WGS) entry which is preliminary data.</text>
</comment>
<dbReference type="InterPro" id="IPR016032">
    <property type="entry name" value="Sig_transdc_resp-reg_C-effctor"/>
</dbReference>
<evidence type="ECO:0000256" key="2">
    <source>
        <dbReference type="ARBA" id="ARBA00023125"/>
    </source>
</evidence>
<dbReference type="AlphaFoldDB" id="A0A6I4MQ60"/>
<evidence type="ECO:0000313" key="6">
    <source>
        <dbReference type="Proteomes" id="UP000462055"/>
    </source>
</evidence>